<dbReference type="Gene3D" id="3.40.50.300">
    <property type="entry name" value="P-loop containing nucleotide triphosphate hydrolases"/>
    <property type="match status" value="1"/>
</dbReference>
<feature type="domain" description="Nephrocystin 3-like N-terminal" evidence="5">
    <location>
        <begin position="402"/>
        <end position="565"/>
    </location>
</feature>
<dbReference type="GeneID" id="27703753"/>
<evidence type="ECO:0000256" key="1">
    <source>
        <dbReference type="ARBA" id="ARBA00022737"/>
    </source>
</evidence>
<dbReference type="PROSITE" id="PS50082">
    <property type="entry name" value="WD_REPEATS_2"/>
    <property type="match status" value="1"/>
</dbReference>
<dbReference type="SUPFAM" id="SSF53474">
    <property type="entry name" value="alpha/beta-Hydrolases"/>
    <property type="match status" value="1"/>
</dbReference>
<proteinExistence type="predicted"/>
<evidence type="ECO:0000313" key="6">
    <source>
        <dbReference type="EMBL" id="KIW88778.1"/>
    </source>
</evidence>
<dbReference type="InterPro" id="IPR056884">
    <property type="entry name" value="NPHP3-like_N"/>
</dbReference>
<feature type="domain" description="GPI inositol-deacylase winged helix" evidence="4">
    <location>
        <begin position="682"/>
        <end position="752"/>
    </location>
</feature>
<gene>
    <name evidence="6" type="ORF">Z519_10825</name>
</gene>
<dbReference type="RefSeq" id="XP_016615447.1">
    <property type="nucleotide sequence ID" value="XM_016768540.1"/>
</dbReference>
<dbReference type="SUPFAM" id="SSF50998">
    <property type="entry name" value="Quinoprotein alcohol dehydrogenase-like"/>
    <property type="match status" value="1"/>
</dbReference>
<dbReference type="Pfam" id="PF24883">
    <property type="entry name" value="NPHP3_N"/>
    <property type="match status" value="1"/>
</dbReference>
<dbReference type="InterPro" id="IPR011041">
    <property type="entry name" value="Quinoprot_gluc/sorb_DH_b-prop"/>
</dbReference>
<dbReference type="Pfam" id="PF22939">
    <property type="entry name" value="WHD_GPIID"/>
    <property type="match status" value="1"/>
</dbReference>
<dbReference type="OrthoDB" id="194358at2759"/>
<dbReference type="Proteomes" id="UP000053789">
    <property type="component" value="Unassembled WGS sequence"/>
</dbReference>
<name>A0A0D2H623_CLAB1</name>
<dbReference type="InterPro" id="IPR029058">
    <property type="entry name" value="AB_hydrolase_fold"/>
</dbReference>
<feature type="repeat" description="WD" evidence="2">
    <location>
        <begin position="1192"/>
        <end position="1226"/>
    </location>
</feature>
<protein>
    <recommendedName>
        <fullName evidence="8">GPI inositol-deacylase</fullName>
    </recommendedName>
</protein>
<dbReference type="EMBL" id="KN846998">
    <property type="protein sequence ID" value="KIW88778.1"/>
    <property type="molecule type" value="Genomic_DNA"/>
</dbReference>
<evidence type="ECO:0000313" key="7">
    <source>
        <dbReference type="Proteomes" id="UP000053789"/>
    </source>
</evidence>
<feature type="region of interest" description="Disordered" evidence="3">
    <location>
        <begin position="28"/>
        <end position="66"/>
    </location>
</feature>
<dbReference type="SMART" id="SM00320">
    <property type="entry name" value="WD40"/>
    <property type="match status" value="4"/>
</dbReference>
<evidence type="ECO:0000259" key="5">
    <source>
        <dbReference type="Pfam" id="PF24883"/>
    </source>
</evidence>
<dbReference type="VEuPathDB" id="FungiDB:Z519_10825"/>
<evidence type="ECO:0000256" key="2">
    <source>
        <dbReference type="PROSITE-ProRule" id="PRU00221"/>
    </source>
</evidence>
<dbReference type="PANTHER" id="PTHR10039">
    <property type="entry name" value="AMELOGENIN"/>
    <property type="match status" value="1"/>
</dbReference>
<keyword evidence="1" id="KW-0677">Repeat</keyword>
<dbReference type="Gene3D" id="2.130.10.10">
    <property type="entry name" value="YVTN repeat-like/Quinoprotein amine dehydrogenase"/>
    <property type="match status" value="3"/>
</dbReference>
<dbReference type="InterPro" id="IPR001680">
    <property type="entry name" value="WD40_rpt"/>
</dbReference>
<dbReference type="HOGENOM" id="CLU_001384_2_0_1"/>
<dbReference type="SUPFAM" id="SSF50952">
    <property type="entry name" value="Soluble quinoprotein glucose dehydrogenase"/>
    <property type="match status" value="1"/>
</dbReference>
<keyword evidence="7" id="KW-1185">Reference proteome</keyword>
<evidence type="ECO:0008006" key="8">
    <source>
        <dbReference type="Google" id="ProtNLM"/>
    </source>
</evidence>
<dbReference type="PANTHER" id="PTHR10039:SF16">
    <property type="entry name" value="GPI INOSITOL-DEACYLASE"/>
    <property type="match status" value="1"/>
</dbReference>
<dbReference type="InterPro" id="IPR054471">
    <property type="entry name" value="GPIID_WHD"/>
</dbReference>
<dbReference type="Pfam" id="PF00400">
    <property type="entry name" value="WD40"/>
    <property type="match status" value="1"/>
</dbReference>
<dbReference type="InterPro" id="IPR015943">
    <property type="entry name" value="WD40/YVTN_repeat-like_dom_sf"/>
</dbReference>
<organism evidence="6 7">
    <name type="scientific">Cladophialophora bantiana (strain ATCC 10958 / CBS 173.52 / CDC B-1940 / NIH 8579)</name>
    <name type="common">Xylohypha bantiana</name>
    <dbReference type="NCBI Taxonomy" id="1442370"/>
    <lineage>
        <taxon>Eukaryota</taxon>
        <taxon>Fungi</taxon>
        <taxon>Dikarya</taxon>
        <taxon>Ascomycota</taxon>
        <taxon>Pezizomycotina</taxon>
        <taxon>Eurotiomycetes</taxon>
        <taxon>Chaetothyriomycetidae</taxon>
        <taxon>Chaetothyriales</taxon>
        <taxon>Herpotrichiellaceae</taxon>
        <taxon>Cladophialophora</taxon>
    </lineage>
</organism>
<reference evidence="6" key="1">
    <citation type="submission" date="2015-01" db="EMBL/GenBank/DDBJ databases">
        <title>The Genome Sequence of Cladophialophora bantiana CBS 173.52.</title>
        <authorList>
            <consortium name="The Broad Institute Genomics Platform"/>
            <person name="Cuomo C."/>
            <person name="de Hoog S."/>
            <person name="Gorbushina A."/>
            <person name="Stielow B."/>
            <person name="Teixiera M."/>
            <person name="Abouelleil A."/>
            <person name="Chapman S.B."/>
            <person name="Priest M."/>
            <person name="Young S.K."/>
            <person name="Wortman J."/>
            <person name="Nusbaum C."/>
            <person name="Birren B."/>
        </authorList>
    </citation>
    <scope>NUCLEOTIDE SEQUENCE [LARGE SCALE GENOMIC DNA]</scope>
    <source>
        <strain evidence="6">CBS 173.52</strain>
    </source>
</reference>
<evidence type="ECO:0000259" key="4">
    <source>
        <dbReference type="Pfam" id="PF22939"/>
    </source>
</evidence>
<sequence>MVYYPGSTSPSPSNQVVLQLGKLRSRVSYRNKRQSDHANTSLGRAEDNLATDSSSDHARRESSGPVVTLSAHRLFNTSSTTGNDGDGSSFASYDAHALGLHVIYEPDTRPIADIIFVHGLGGHSYKTWCKDRNLQHFWPGLWLSKDPKIGKARLFTYGYDSQLLGPKSVSNIMGFARSLLFDMRYSRGNQENSTRIGDAPIIFVAHSMGGLVVKKAYLMAQNDQNCTQIAHSILGIIFLSTPHRGSNLTLALNLILRATLQSEKSFIKELERNSSAIEDINDQFRHVASKLSIVSFYEEHPTLILRRPLMIVRKDSAILGYQNEESRGLPADHHTICKFASDEDPKFRIVRDTLKGLVEKLDTLRAPDVGIPKTNEDIRKILGLSRSPVEDFNTLRKRWMVGSCEWFLQDPGIQDWLADLSGSHLIWYNAPPANGKSVLSSYVIQYLQSNDHHCQYYFFNFGDQTRRSISGMLKSLAYQISSIMPEYGKEIVTTCTEGIRLDEDSYHFLWQKLFENLFFCKTSPRPLFWVIDGLDESESPQMVIELLEDLLSHSRIQMKVLVTSRRTEALTLKFRKLERLPKVNVIDGEDQTHNDQDIKLVVDRELEYLHGSAALKGQLQKEILQRARGNFLWVNLVLEELHKCQTEREIRAALEQIPENMTNMYARMQLAIIENPNEQRVQLAKQLLQWVACVPRPLTLDELRDAISKDYPDVLDLKKAVRDVCGQFILIDSTSHVTTIHQTARDFLTKSSNSVIATNRQSANSMVLVKSLSSLSNSSTRATALGAREDMSVRKELEAQQPFAFYAANSWFYYLDDAGLVSEEGLEALERFFSSPHVLDWIYILAILDQVGTLARAGNALSTFVSSNRKHNRHRNPMLHRLPTLEFLGNWGLDLMRITAKYNKHLTTQPYAVYEIIPALCPPNSMINRQFHHRKKSKITVCGQNESWTDVFARFSLPQDETVSKIVSSGPHLAVFTHGGIAHIWSSTDFSEVCALRHGEPAIDICMNNRGDVLVTYGLRTTIVWDIPAGTIRLRASNPGNSKAMSLAFAMNEQRVLAATDDSSVRYLEITENGATWKVLNRSLLKENPQSDSTIINSPSFIKFNTTGTQVAVCYRSFPLTVWDLNRATFIRRCLRPVASADPALVSPQTWFPVELFAWNPVTGHIIGWYKGNNLFKWHPVTDDIHEVSACVDGLASSPNGKVFVTSDSNGVVKLWNFESFSVIYQLSSGDLVSGLSFSSDSMRFYDVRGSTVTAWEPSGLPQLVGSEETFDDAASDERHGATISNVSEANAPQYPTLTALSTAPGGLWYSAGNDDGEVYLADVQATFRIELTRFHSFQCVGHLVWSPSGGIIAAADLAADVRIIQIENTRSICLKPTDVRLLQRPKLALEGRAIHQMLLDFSSRLLLVISDNLAQTWDIVDCSIKTSAPMDCAAQQGWLNHPTNHELFLGVGPEHIRIYQWSNLQQTHYFRFNNAVESLVRQPGSIPQLDKTLQVTDLSISRQESVTRIHKVMLTQDLKHILVFLKDYVSNSSVLKKLLIVQVESLNTATDNGEGIALEYLRIANDLTEKLEAPLGILPGHQLIFLDRDLWVCSISLTRPKDVDSLLRHYFIPRGWTRAEDLVLCTMLRDGTLFCIQEGNIVTIRSNLGV</sequence>
<evidence type="ECO:0000256" key="3">
    <source>
        <dbReference type="SAM" id="MobiDB-lite"/>
    </source>
</evidence>
<dbReference type="Gene3D" id="3.40.50.1820">
    <property type="entry name" value="alpha/beta hydrolase"/>
    <property type="match status" value="1"/>
</dbReference>
<dbReference type="InterPro" id="IPR011047">
    <property type="entry name" value="Quinoprotein_ADH-like_sf"/>
</dbReference>
<keyword evidence="2" id="KW-0853">WD repeat</keyword>
<accession>A0A0D2H623</accession>
<dbReference type="InterPro" id="IPR027417">
    <property type="entry name" value="P-loop_NTPase"/>
</dbReference>